<dbReference type="SUPFAM" id="SSF49742">
    <property type="entry name" value="PHM/PNGase F"/>
    <property type="match status" value="2"/>
</dbReference>
<evidence type="ECO:0000259" key="5">
    <source>
        <dbReference type="Pfam" id="PF03712"/>
    </source>
</evidence>
<dbReference type="EMBL" id="LJIJ01000624">
    <property type="protein sequence ID" value="ODM95760.1"/>
    <property type="molecule type" value="Genomic_DNA"/>
</dbReference>
<keyword evidence="2" id="KW-0325">Glycoprotein</keyword>
<keyword evidence="1" id="KW-1015">Disulfide bond</keyword>
<dbReference type="Pfam" id="PF01082">
    <property type="entry name" value="Cu2_monooxygen"/>
    <property type="match status" value="1"/>
</dbReference>
<evidence type="ECO:0000313" key="7">
    <source>
        <dbReference type="Proteomes" id="UP000094527"/>
    </source>
</evidence>
<dbReference type="InterPro" id="IPR008977">
    <property type="entry name" value="PHM/PNGase_F_dom_sf"/>
</dbReference>
<evidence type="ECO:0000256" key="3">
    <source>
        <dbReference type="SAM" id="Phobius"/>
    </source>
</evidence>
<accession>A0A1D2MRN7</accession>
<proteinExistence type="predicted"/>
<dbReference type="InterPro" id="IPR000323">
    <property type="entry name" value="Cu2_ascorb_mOase_N"/>
</dbReference>
<dbReference type="GO" id="GO:0005507">
    <property type="term" value="F:copper ion binding"/>
    <property type="evidence" value="ECO:0007669"/>
    <property type="project" value="InterPro"/>
</dbReference>
<dbReference type="AlphaFoldDB" id="A0A1D2MRN7"/>
<evidence type="ECO:0000313" key="6">
    <source>
        <dbReference type="EMBL" id="ODM95760.1"/>
    </source>
</evidence>
<dbReference type="Gene3D" id="2.60.120.310">
    <property type="entry name" value="Copper type II, ascorbate-dependent monooxygenase, N-terminal domain"/>
    <property type="match status" value="1"/>
</dbReference>
<dbReference type="GO" id="GO:0004500">
    <property type="term" value="F:dopamine beta-monooxygenase activity"/>
    <property type="evidence" value="ECO:0007669"/>
    <property type="project" value="InterPro"/>
</dbReference>
<evidence type="ECO:0000259" key="4">
    <source>
        <dbReference type="Pfam" id="PF01082"/>
    </source>
</evidence>
<feature type="domain" description="Copper type II ascorbate-dependent monooxygenase N-terminal" evidence="4">
    <location>
        <begin position="1"/>
        <end position="132"/>
    </location>
</feature>
<dbReference type="InterPro" id="IPR024548">
    <property type="entry name" value="Cu2_monoox_C"/>
</dbReference>
<dbReference type="PANTHER" id="PTHR10157">
    <property type="entry name" value="DOPAMINE BETA HYDROXYLASE RELATED"/>
    <property type="match status" value="1"/>
</dbReference>
<keyword evidence="3" id="KW-1133">Transmembrane helix</keyword>
<dbReference type="PRINTS" id="PR00767">
    <property type="entry name" value="DBMONOXGNASE"/>
</dbReference>
<keyword evidence="7" id="KW-1185">Reference proteome</keyword>
<reference evidence="6 7" key="1">
    <citation type="journal article" date="2016" name="Genome Biol. Evol.">
        <title>Gene Family Evolution Reflects Adaptation to Soil Environmental Stressors in the Genome of the Collembolan Orchesella cincta.</title>
        <authorList>
            <person name="Faddeeva-Vakhrusheva A."/>
            <person name="Derks M.F."/>
            <person name="Anvar S.Y."/>
            <person name="Agamennone V."/>
            <person name="Suring W."/>
            <person name="Smit S."/>
            <person name="van Straalen N.M."/>
            <person name="Roelofs D."/>
        </authorList>
    </citation>
    <scope>NUCLEOTIDE SEQUENCE [LARGE SCALE GENOMIC DNA]</scope>
    <source>
        <tissue evidence="6">Mixed pool</tissue>
    </source>
</reference>
<dbReference type="InterPro" id="IPR000945">
    <property type="entry name" value="DBH-like"/>
</dbReference>
<comment type="caution">
    <text evidence="6">The sequence shown here is derived from an EMBL/GenBank/DDBJ whole genome shotgun (WGS) entry which is preliminary data.</text>
</comment>
<organism evidence="6 7">
    <name type="scientific">Orchesella cincta</name>
    <name type="common">Springtail</name>
    <name type="synonym">Podura cincta</name>
    <dbReference type="NCBI Taxonomy" id="48709"/>
    <lineage>
        <taxon>Eukaryota</taxon>
        <taxon>Metazoa</taxon>
        <taxon>Ecdysozoa</taxon>
        <taxon>Arthropoda</taxon>
        <taxon>Hexapoda</taxon>
        <taxon>Collembola</taxon>
        <taxon>Entomobryomorpha</taxon>
        <taxon>Entomobryoidea</taxon>
        <taxon>Orchesellidae</taxon>
        <taxon>Orchesellinae</taxon>
        <taxon>Orchesella</taxon>
    </lineage>
</organism>
<dbReference type="Proteomes" id="UP000094527">
    <property type="component" value="Unassembled WGS sequence"/>
</dbReference>
<feature type="domain" description="Copper type II ascorbate-dependent monooxygenase C-terminal" evidence="5">
    <location>
        <begin position="188"/>
        <end position="265"/>
    </location>
</feature>
<feature type="transmembrane region" description="Helical" evidence="3">
    <location>
        <begin position="412"/>
        <end position="430"/>
    </location>
</feature>
<evidence type="ECO:0008006" key="8">
    <source>
        <dbReference type="Google" id="ProtNLM"/>
    </source>
</evidence>
<evidence type="ECO:0000256" key="2">
    <source>
        <dbReference type="ARBA" id="ARBA00023180"/>
    </source>
</evidence>
<evidence type="ECO:0000256" key="1">
    <source>
        <dbReference type="ARBA" id="ARBA00023157"/>
    </source>
</evidence>
<dbReference type="InterPro" id="IPR014784">
    <property type="entry name" value="Cu2_ascorb_mOase-like_C"/>
</dbReference>
<dbReference type="OrthoDB" id="19261at2759"/>
<dbReference type="PANTHER" id="PTHR10157:SF23">
    <property type="entry name" value="MOXD1 HOMOLOG 1"/>
    <property type="match status" value="1"/>
</dbReference>
<sequence length="441" mass="50557">MNKANVEPQNTTYFCKMVKFTDTGKKHHMIGWKPMIQRENLNNVHHIIAFECRIPKEKVALFDEYVSSHPGATCYTPNMPSPWGENCVGFLLSWVVGSEGEMLPPHVGALLGQEHGGATYFLVEMHYENPEGLTKTDSSGIRIFYTDQLRKEDGGVMLIGYRHTPFLLIPPTQDNFVISSVCGSECTSKDNYYDFNYQQSRTLKEELVVLAGDELLVECEYKTKNTERYVIGGLATYQEMCQVVFFYYPRIPLTQCTSQYESHNFFKGLAIDKVDGEVLKPLHMPYEPNLLPPDDREKDLGDDAKELEAIEAGISFKSVFNYINITGPRHLCGKTVGKFLEEMNWSNERGKKLEMFWKDGQHYQFCSKRDMKRVVLDKHTINYPKITHPLRYEKSAFCRVGSSSPQLTMDRLALGLVLVGILIAIMLVVLRKYQSKLRTLY</sequence>
<protein>
    <recommendedName>
        <fullName evidence="8">DBH-like monooxygenase protein 1</fullName>
    </recommendedName>
</protein>
<keyword evidence="3" id="KW-0812">Transmembrane</keyword>
<gene>
    <name evidence="6" type="ORF">Ocin01_10922</name>
</gene>
<dbReference type="InterPro" id="IPR028460">
    <property type="entry name" value="Tbh/DBH"/>
</dbReference>
<dbReference type="Gene3D" id="2.60.120.230">
    <property type="match status" value="1"/>
</dbReference>
<dbReference type="Pfam" id="PF03712">
    <property type="entry name" value="Cu2_monoox_C"/>
    <property type="match status" value="1"/>
</dbReference>
<keyword evidence="3" id="KW-0472">Membrane</keyword>
<name>A0A1D2MRN7_ORCCI</name>
<dbReference type="STRING" id="48709.A0A1D2MRN7"/>
<dbReference type="InterPro" id="IPR036939">
    <property type="entry name" value="Cu2_ascorb_mOase_N_sf"/>
</dbReference>